<organism evidence="1 2">
    <name type="scientific">Phaeosphaeria nodorum (strain SN15 / ATCC MYA-4574 / FGSC 10173)</name>
    <name type="common">Glume blotch fungus</name>
    <name type="synonym">Parastagonospora nodorum</name>
    <dbReference type="NCBI Taxonomy" id="321614"/>
    <lineage>
        <taxon>Eukaryota</taxon>
        <taxon>Fungi</taxon>
        <taxon>Dikarya</taxon>
        <taxon>Ascomycota</taxon>
        <taxon>Pezizomycotina</taxon>
        <taxon>Dothideomycetes</taxon>
        <taxon>Pleosporomycetidae</taxon>
        <taxon>Pleosporales</taxon>
        <taxon>Pleosporineae</taxon>
        <taxon>Phaeosphaeriaceae</taxon>
        <taxon>Parastagonospora</taxon>
    </lineage>
</organism>
<proteinExistence type="predicted"/>
<protein>
    <submittedName>
        <fullName evidence="1">Uncharacterized protein</fullName>
    </submittedName>
</protein>
<dbReference type="EMBL" id="CP069026">
    <property type="protein sequence ID" value="QRC94088.1"/>
    <property type="molecule type" value="Genomic_DNA"/>
</dbReference>
<evidence type="ECO:0000313" key="2">
    <source>
        <dbReference type="Proteomes" id="UP000663193"/>
    </source>
</evidence>
<keyword evidence="2" id="KW-1185">Reference proteome</keyword>
<dbReference type="AlphaFoldDB" id="A0A7U2EVX0"/>
<gene>
    <name evidence="1" type="ORF">JI435_305250</name>
</gene>
<dbReference type="VEuPathDB" id="FungiDB:JI435_305250"/>
<name>A0A7U2EVX0_PHANO</name>
<reference evidence="2" key="1">
    <citation type="journal article" date="2021" name="BMC Genomics">
        <title>Chromosome-level genome assembly and manually-curated proteome of model necrotroph Parastagonospora nodorum Sn15 reveals a genome-wide trove of candidate effector homologs, and redundancy of virulence-related functions within an accessory chromosome.</title>
        <authorList>
            <person name="Bertazzoni S."/>
            <person name="Jones D.A.B."/>
            <person name="Phan H.T."/>
            <person name="Tan K.-C."/>
            <person name="Hane J.K."/>
        </authorList>
    </citation>
    <scope>NUCLEOTIDE SEQUENCE [LARGE SCALE GENOMIC DNA]</scope>
    <source>
        <strain evidence="2">SN15 / ATCC MYA-4574 / FGSC 10173)</strain>
    </source>
</reference>
<evidence type="ECO:0000313" key="1">
    <source>
        <dbReference type="EMBL" id="QRC94088.1"/>
    </source>
</evidence>
<sequence length="74" mass="8317">MYQARVQWESEYPGMIRPISLDHGDKYCVGGYVDYAMVVRLRCVCNGCGCVCACVLACLRACVWVCVSRTAWLD</sequence>
<accession>A0A7U2EVX0</accession>
<dbReference type="Proteomes" id="UP000663193">
    <property type="component" value="Chromosome 4"/>
</dbReference>